<reference evidence="2" key="1">
    <citation type="submission" date="2021-02" db="EMBL/GenBank/DDBJ databases">
        <authorList>
            <person name="Dougan E. K."/>
            <person name="Rhodes N."/>
            <person name="Thang M."/>
            <person name="Chan C."/>
        </authorList>
    </citation>
    <scope>NUCLEOTIDE SEQUENCE</scope>
</reference>
<dbReference type="EMBL" id="CAJNNW010027649">
    <property type="protein sequence ID" value="CAE8692510.1"/>
    <property type="molecule type" value="Genomic_DNA"/>
</dbReference>
<name>A0A813K6R7_POLGL</name>
<evidence type="ECO:0000313" key="2">
    <source>
        <dbReference type="EMBL" id="CAE8692510.1"/>
    </source>
</evidence>
<keyword evidence="1" id="KW-1133">Transmembrane helix</keyword>
<evidence type="ECO:0000313" key="3">
    <source>
        <dbReference type="Proteomes" id="UP000626109"/>
    </source>
</evidence>
<gene>
    <name evidence="2" type="ORF">PGLA2088_LOCUS27909</name>
</gene>
<dbReference type="AlphaFoldDB" id="A0A813K6R7"/>
<keyword evidence="1" id="KW-0472">Membrane</keyword>
<accession>A0A813K6R7</accession>
<keyword evidence="1" id="KW-0812">Transmembrane</keyword>
<organism evidence="2 3">
    <name type="scientific">Polarella glacialis</name>
    <name type="common">Dinoflagellate</name>
    <dbReference type="NCBI Taxonomy" id="89957"/>
    <lineage>
        <taxon>Eukaryota</taxon>
        <taxon>Sar</taxon>
        <taxon>Alveolata</taxon>
        <taxon>Dinophyceae</taxon>
        <taxon>Suessiales</taxon>
        <taxon>Suessiaceae</taxon>
        <taxon>Polarella</taxon>
    </lineage>
</organism>
<dbReference type="Proteomes" id="UP000626109">
    <property type="component" value="Unassembled WGS sequence"/>
</dbReference>
<protein>
    <submittedName>
        <fullName evidence="2">Uncharacterized protein</fullName>
    </submittedName>
</protein>
<sequence>MLSVCSKKVFFASPGRAPDQFDSVRRLLLLCCECCCCCCCCCCCGYCCSSCCCCVCCCCCCCYCYIRALSCRAVYFSRFVLLVWTLAFSLSWLQSGYGII</sequence>
<evidence type="ECO:0000256" key="1">
    <source>
        <dbReference type="SAM" id="Phobius"/>
    </source>
</evidence>
<feature type="transmembrane region" description="Helical" evidence="1">
    <location>
        <begin position="75"/>
        <end position="93"/>
    </location>
</feature>
<comment type="caution">
    <text evidence="2">The sequence shown here is derived from an EMBL/GenBank/DDBJ whole genome shotgun (WGS) entry which is preliminary data.</text>
</comment>
<proteinExistence type="predicted"/>